<gene>
    <name evidence="2" type="ORF">ACFQ5L_10585</name>
</gene>
<organism evidence="2 3">
    <name type="scientific">Lactiplantibacillus songbeiensis</name>
    <dbReference type="NCBI Taxonomy" id="2559920"/>
    <lineage>
        <taxon>Bacteria</taxon>
        <taxon>Bacillati</taxon>
        <taxon>Bacillota</taxon>
        <taxon>Bacilli</taxon>
        <taxon>Lactobacillales</taxon>
        <taxon>Lactobacillaceae</taxon>
        <taxon>Lactiplantibacillus</taxon>
    </lineage>
</organism>
<keyword evidence="3" id="KW-1185">Reference proteome</keyword>
<evidence type="ECO:0000256" key="1">
    <source>
        <dbReference type="SAM" id="SignalP"/>
    </source>
</evidence>
<evidence type="ECO:0000313" key="2">
    <source>
        <dbReference type="EMBL" id="MFD1421385.1"/>
    </source>
</evidence>
<feature type="chain" id="PRO_5047187244" description="Lipoprotein" evidence="1">
    <location>
        <begin position="22"/>
        <end position="393"/>
    </location>
</feature>
<name>A0ABW4C383_9LACO</name>
<accession>A0ABW4C383</accession>
<evidence type="ECO:0000313" key="3">
    <source>
        <dbReference type="Proteomes" id="UP001597188"/>
    </source>
</evidence>
<dbReference type="Proteomes" id="UP001597188">
    <property type="component" value="Unassembled WGS sequence"/>
</dbReference>
<comment type="caution">
    <text evidence="2">The sequence shown here is derived from an EMBL/GenBank/DDBJ whole genome shotgun (WGS) entry which is preliminary data.</text>
</comment>
<feature type="signal peptide" evidence="1">
    <location>
        <begin position="1"/>
        <end position="21"/>
    </location>
</feature>
<dbReference type="PROSITE" id="PS51257">
    <property type="entry name" value="PROKAR_LIPOPROTEIN"/>
    <property type="match status" value="1"/>
</dbReference>
<sequence length="393" mass="44026">MRIWRIGLIMGILGLSAVGLAGCQSKPHAATKVPLKVAMQTYQDKDGQDKLTFGKHHRFWRQVVTQSGTVTRDLQTGTYQTKRQQLILNIDQTQRATYKNKQDLTTNQVPLTLSNQQAGGYNEQTVLTKTATQSVTLQVKGNKLVDPQTEQPLARQKQFSNTGATTLKQVNQQYTKTGADAVNQRTFVAKLPQQTLWIAFNGDHTWQMHVINRPQRTDTYDQGTWQVDHQRLQTKSTGAIRQFKIKGAVVNPTNYQSLTELTAAQLGRYQFSINGSYVQVKTADKTVNLQRLATIDIKTVAMAQNQYLTTTKQVLTANNPFKSQAAFKNWLNQHHATTQQLANKQSFKQATGLKVVYVSGPFVLASDGQVYQQRVTGWEVAGEQTAALPMIKD</sequence>
<proteinExistence type="predicted"/>
<evidence type="ECO:0008006" key="4">
    <source>
        <dbReference type="Google" id="ProtNLM"/>
    </source>
</evidence>
<dbReference type="EMBL" id="JBHTOJ010000039">
    <property type="protein sequence ID" value="MFD1421385.1"/>
    <property type="molecule type" value="Genomic_DNA"/>
</dbReference>
<protein>
    <recommendedName>
        <fullName evidence="4">Lipoprotein</fullName>
    </recommendedName>
</protein>
<dbReference type="RefSeq" id="WP_137636096.1">
    <property type="nucleotide sequence ID" value="NZ_BJDL01000033.1"/>
</dbReference>
<reference evidence="3" key="1">
    <citation type="journal article" date="2019" name="Int. J. Syst. Evol. Microbiol.">
        <title>The Global Catalogue of Microorganisms (GCM) 10K type strain sequencing project: providing services to taxonomists for standard genome sequencing and annotation.</title>
        <authorList>
            <consortium name="The Broad Institute Genomics Platform"/>
            <consortium name="The Broad Institute Genome Sequencing Center for Infectious Disease"/>
            <person name="Wu L."/>
            <person name="Ma J."/>
        </authorList>
    </citation>
    <scope>NUCLEOTIDE SEQUENCE [LARGE SCALE GENOMIC DNA]</scope>
    <source>
        <strain evidence="3">CCM 8931</strain>
    </source>
</reference>
<keyword evidence="1" id="KW-0732">Signal</keyword>